<reference evidence="1 2" key="1">
    <citation type="submission" date="2018-11" db="EMBL/GenBank/DDBJ databases">
        <authorList>
            <consortium name="Pathogen Informatics"/>
        </authorList>
    </citation>
    <scope>NUCLEOTIDE SEQUENCE [LARGE SCALE GENOMIC DNA]</scope>
    <source>
        <strain evidence="1 2">Zambia</strain>
    </source>
</reference>
<dbReference type="EMBL" id="UZAI01001024">
    <property type="protein sequence ID" value="VDO58389.1"/>
    <property type="molecule type" value="Genomic_DNA"/>
</dbReference>
<evidence type="ECO:0000313" key="1">
    <source>
        <dbReference type="EMBL" id="VDO58389.1"/>
    </source>
</evidence>
<accession>A0A183LIB7</accession>
<gene>
    <name evidence="1" type="ORF">SMRZ_LOCUS3542</name>
</gene>
<dbReference type="SUPFAM" id="SSF49899">
    <property type="entry name" value="Concanavalin A-like lectins/glucanases"/>
    <property type="match status" value="1"/>
</dbReference>
<name>A0A183LIB7_9TREM</name>
<dbReference type="AlphaFoldDB" id="A0A183LIB7"/>
<protein>
    <submittedName>
        <fullName evidence="1">Uncharacterized protein</fullName>
    </submittedName>
</protein>
<evidence type="ECO:0000313" key="2">
    <source>
        <dbReference type="Proteomes" id="UP000277204"/>
    </source>
</evidence>
<dbReference type="Proteomes" id="UP000277204">
    <property type="component" value="Unassembled WGS sequence"/>
</dbReference>
<sequence length="764" mass="82420">MSVCAASMSGGFSEPGNSSTLDTTVAATVGQNLTDAALSPTVSTVKSVTNTTQISSLLSTTVNTLLNTSSVGSGLAVTSSPTTANTSTTTISPTVVAATTTIAVSPTTSTTNTTTIMATTKNTTTTNTTSNTNVTTSVTNSTVSSTTNDTISAIRNTNITNNSSTTNTTTIGPISNVTTTTVIPANTTMTTTTTTPKTTITNTTAMTTRNTTTITTTTTNATTINPISTNTTNLKETNATTINTTSTTNTSNISPTTTATIITTVKPTTNTTTSNTSQSLLTSGTPSGVINTNKSITNTTSWTYISNTTNATTTTNTTIPTIITNTTNAVTTASTTNSTTTISSIKTITGVISSTVIKLASFEDNTGPKPIQLPVPKYELPIEDLVDVRYENTANHYWSFKRVVGKSFIFDRAPDRNTLTRSIYDRLSLFDSKLSNAGPIYNDLNNMKKSLFISLNGTLPEKRLTTPGIHDTQDSIYINSNENESCICLLNDITRERYYFKQCLSDINECDYGLSLSIWLQFTTETFNPKEVLISTAPEKGKGFSFLINNGMLEFELRTADTLWKVNSPITKTLNQWVNIGVAWGKSAQMIKLVINGKIVAVKNNYQGVQYLGSNSTPTSIWIGCNRGLDGEKIISSVNPGIRVATVALWYWPIQLNELFSGGLEHYLLTERVAEPLVPQPTKTTNYADYTNEIEELTPAEEISETLNPIYLMADYYNPLLVLPLNYTKHDIELVADRSKLKTAYKLTSIRSCFEVSNMVSYQL</sequence>
<proteinExistence type="predicted"/>
<dbReference type="Gene3D" id="2.60.120.200">
    <property type="match status" value="1"/>
</dbReference>
<dbReference type="STRING" id="48269.A0A183LIB7"/>
<dbReference type="InterPro" id="IPR013320">
    <property type="entry name" value="ConA-like_dom_sf"/>
</dbReference>
<keyword evidence="2" id="KW-1185">Reference proteome</keyword>
<organism evidence="1 2">
    <name type="scientific">Schistosoma margrebowiei</name>
    <dbReference type="NCBI Taxonomy" id="48269"/>
    <lineage>
        <taxon>Eukaryota</taxon>
        <taxon>Metazoa</taxon>
        <taxon>Spiralia</taxon>
        <taxon>Lophotrochozoa</taxon>
        <taxon>Platyhelminthes</taxon>
        <taxon>Trematoda</taxon>
        <taxon>Digenea</taxon>
        <taxon>Strigeidida</taxon>
        <taxon>Schistosomatoidea</taxon>
        <taxon>Schistosomatidae</taxon>
        <taxon>Schistosoma</taxon>
    </lineage>
</organism>